<proteinExistence type="inferred from homology"/>
<dbReference type="PROSITE" id="PS00216">
    <property type="entry name" value="SUGAR_TRANSPORT_1"/>
    <property type="match status" value="1"/>
</dbReference>
<protein>
    <recommendedName>
        <fullName evidence="12">Solute carrier family 2, facilitated glucose transporter member 10</fullName>
    </recommendedName>
    <alternativeName>
        <fullName evidence="13">Glucose transporter type 10</fullName>
    </alternativeName>
</protein>
<feature type="transmembrane region" description="Helical" evidence="15">
    <location>
        <begin position="241"/>
        <end position="261"/>
    </location>
</feature>
<feature type="transmembrane region" description="Helical" evidence="15">
    <location>
        <begin position="610"/>
        <end position="628"/>
    </location>
</feature>
<feature type="transmembrane region" description="Helical" evidence="15">
    <location>
        <begin position="141"/>
        <end position="163"/>
    </location>
</feature>
<evidence type="ECO:0000256" key="10">
    <source>
        <dbReference type="ARBA" id="ARBA00023136"/>
    </source>
</evidence>
<accession>A0A8D2IDZ1</accession>
<dbReference type="GO" id="GO:0030511">
    <property type="term" value="P:positive regulation of transforming growth factor beta receptor signaling pathway"/>
    <property type="evidence" value="ECO:0007669"/>
    <property type="project" value="Ensembl"/>
</dbReference>
<dbReference type="GO" id="GO:1902730">
    <property type="term" value="P:positive regulation of proteoglycan biosynthetic process"/>
    <property type="evidence" value="ECO:0007669"/>
    <property type="project" value="Ensembl"/>
</dbReference>
<feature type="transmembrane region" description="Helical" evidence="15">
    <location>
        <begin position="578"/>
        <end position="598"/>
    </location>
</feature>
<dbReference type="GO" id="GO:0055056">
    <property type="term" value="F:D-glucose transmembrane transporter activity"/>
    <property type="evidence" value="ECO:0007669"/>
    <property type="project" value="Ensembl"/>
</dbReference>
<dbReference type="GO" id="GO:0030512">
    <property type="term" value="P:negative regulation of transforming growth factor beta receptor signaling pathway"/>
    <property type="evidence" value="ECO:0007669"/>
    <property type="project" value="Ensembl"/>
</dbReference>
<dbReference type="GO" id="GO:0098708">
    <property type="term" value="P:D-glucose import across plasma membrane"/>
    <property type="evidence" value="ECO:0007669"/>
    <property type="project" value="Ensembl"/>
</dbReference>
<dbReference type="GO" id="GO:1902729">
    <property type="term" value="P:negative regulation of proteoglycan biosynthetic process"/>
    <property type="evidence" value="ECO:0007669"/>
    <property type="project" value="Ensembl"/>
</dbReference>
<dbReference type="GO" id="GO:0043588">
    <property type="term" value="P:skin development"/>
    <property type="evidence" value="ECO:0007669"/>
    <property type="project" value="Ensembl"/>
</dbReference>
<dbReference type="PRINTS" id="PR00171">
    <property type="entry name" value="SUGRTRNSPORT"/>
</dbReference>
<dbReference type="SUPFAM" id="SSF103473">
    <property type="entry name" value="MFS general substrate transporter"/>
    <property type="match status" value="1"/>
</dbReference>
<evidence type="ECO:0000259" key="16">
    <source>
        <dbReference type="PROSITE" id="PS50850"/>
    </source>
</evidence>
<dbReference type="Gene3D" id="1.20.1250.20">
    <property type="entry name" value="MFS general substrate transporter like domains"/>
    <property type="match status" value="3"/>
</dbReference>
<dbReference type="GO" id="GO:0072498">
    <property type="term" value="P:embryonic skeletal joint development"/>
    <property type="evidence" value="ECO:0007669"/>
    <property type="project" value="Ensembl"/>
</dbReference>
<evidence type="ECO:0000256" key="8">
    <source>
        <dbReference type="ARBA" id="ARBA00022692"/>
    </source>
</evidence>
<feature type="domain" description="Major facilitator superfamily (MFS) profile" evidence="16">
    <location>
        <begin position="145"/>
        <end position="632"/>
    </location>
</feature>
<dbReference type="GO" id="GO:0012505">
    <property type="term" value="C:endomembrane system"/>
    <property type="evidence" value="ECO:0007669"/>
    <property type="project" value="UniProtKB-SubCell"/>
</dbReference>
<dbReference type="InterPro" id="IPR005828">
    <property type="entry name" value="MFS_sugar_transport-like"/>
</dbReference>
<feature type="transmembrane region" description="Helical" evidence="15">
    <location>
        <begin position="541"/>
        <end position="566"/>
    </location>
</feature>
<dbReference type="GO" id="GO:0032683">
    <property type="term" value="P:negative regulation of connective tissue growth factor production"/>
    <property type="evidence" value="ECO:0007669"/>
    <property type="project" value="Ensembl"/>
</dbReference>
<dbReference type="PROSITE" id="PS50850">
    <property type="entry name" value="MFS"/>
    <property type="match status" value="1"/>
</dbReference>
<dbReference type="Ensembl" id="ENSUPAT00010031056.1">
    <property type="protein sequence ID" value="ENSUPAP00010027284.1"/>
    <property type="gene ID" value="ENSUPAG00010021575.1"/>
</dbReference>
<evidence type="ECO:0000256" key="4">
    <source>
        <dbReference type="ARBA" id="ARBA00007004"/>
    </source>
</evidence>
<evidence type="ECO:0000256" key="7">
    <source>
        <dbReference type="ARBA" id="ARBA00022597"/>
    </source>
</evidence>
<keyword evidence="7" id="KW-0762">Sugar transport</keyword>
<feature type="transmembrane region" description="Helical" evidence="15">
    <location>
        <begin position="302"/>
        <end position="323"/>
    </location>
</feature>
<dbReference type="InterPro" id="IPR036259">
    <property type="entry name" value="MFS_trans_sf"/>
</dbReference>
<keyword evidence="6" id="KW-0963">Cytoplasm</keyword>
<dbReference type="GO" id="GO:1903053">
    <property type="term" value="P:regulation of extracellular matrix organization"/>
    <property type="evidence" value="ECO:0007669"/>
    <property type="project" value="Ensembl"/>
</dbReference>
<feature type="compositionally biased region" description="Low complexity" evidence="14">
    <location>
        <begin position="517"/>
        <end position="528"/>
    </location>
</feature>
<comment type="function">
    <text evidence="11">Facilitative glucose transporter required for the development of the cardiovascular system.</text>
</comment>
<evidence type="ECO:0000256" key="2">
    <source>
        <dbReference type="ARBA" id="ARBA00004127"/>
    </source>
</evidence>
<feature type="transmembrane region" description="Helical" evidence="15">
    <location>
        <begin position="268"/>
        <end position="290"/>
    </location>
</feature>
<comment type="catalytic activity">
    <reaction evidence="1">
        <text>D-glucose(out) = D-glucose(in)</text>
        <dbReference type="Rhea" id="RHEA:60376"/>
        <dbReference type="ChEBI" id="CHEBI:4167"/>
    </reaction>
</comment>
<dbReference type="AlphaFoldDB" id="A0A8D2IDZ1"/>
<dbReference type="GO" id="GO:2001045">
    <property type="term" value="P:negative regulation of integrin-mediated signaling pathway"/>
    <property type="evidence" value="ECO:0007669"/>
    <property type="project" value="Ensembl"/>
</dbReference>
<evidence type="ECO:0000256" key="12">
    <source>
        <dbReference type="ARBA" id="ARBA00039240"/>
    </source>
</evidence>
<keyword evidence="8 15" id="KW-0812">Transmembrane</keyword>
<dbReference type="GO" id="GO:0060840">
    <property type="term" value="P:artery development"/>
    <property type="evidence" value="ECO:0007669"/>
    <property type="project" value="Ensembl"/>
</dbReference>
<reference evidence="17" key="1">
    <citation type="submission" date="2025-08" db="UniProtKB">
        <authorList>
            <consortium name="Ensembl"/>
        </authorList>
    </citation>
    <scope>IDENTIFICATION</scope>
</reference>
<dbReference type="InterPro" id="IPR005829">
    <property type="entry name" value="Sugar_transporter_CS"/>
</dbReference>
<evidence type="ECO:0000256" key="3">
    <source>
        <dbReference type="ARBA" id="ARBA00004556"/>
    </source>
</evidence>
<evidence type="ECO:0000256" key="15">
    <source>
        <dbReference type="SAM" id="Phobius"/>
    </source>
</evidence>
<evidence type="ECO:0000313" key="18">
    <source>
        <dbReference type="Proteomes" id="UP000694417"/>
    </source>
</evidence>
<evidence type="ECO:0000256" key="5">
    <source>
        <dbReference type="ARBA" id="ARBA00022448"/>
    </source>
</evidence>
<evidence type="ECO:0000256" key="13">
    <source>
        <dbReference type="ARBA" id="ARBA00042909"/>
    </source>
</evidence>
<evidence type="ECO:0000256" key="11">
    <source>
        <dbReference type="ARBA" id="ARBA00037777"/>
    </source>
</evidence>
<evidence type="ECO:0000256" key="14">
    <source>
        <dbReference type="SAM" id="MobiDB-lite"/>
    </source>
</evidence>
<dbReference type="InterPro" id="IPR003663">
    <property type="entry name" value="Sugar/inositol_transpt"/>
</dbReference>
<keyword evidence="10 15" id="KW-0472">Membrane</keyword>
<dbReference type="GO" id="GO:0010628">
    <property type="term" value="P:positive regulation of gene expression"/>
    <property type="evidence" value="ECO:0007669"/>
    <property type="project" value="Ensembl"/>
</dbReference>
<feature type="transmembrane region" description="Helical" evidence="15">
    <location>
        <begin position="183"/>
        <end position="203"/>
    </location>
</feature>
<sequence>MTGGVPRGVRGSGSVQAPSGVDAAPGISCWRGKPGKTLPGGSSPGRTQDGDPGRPAGRSPAWPWRRGRSQAPLRPASRLGGLGRATWRWRRVGRGRDAAQSAGKFVARRRRGLGSRGHARGPQRPQLARRVPIAMGWAPPALPLCASVSLLGGLTFGYELAVISGALLPLQLDFGLSCSEQELLVGSLLLGALLASLVGGLPIDRCGRRRAILGSNLVLLAGSLSLGLARSLPWLVLGRSAAGFAVSLSSMACCIYVSELVGPRQRGVLVALYEVGITVGILLSYALNYALASVPRGWRHMFGWALAPAVLQSLGLLLLPAGADETAVHRDLLLLQGGEATKLGPERPRYTFLDLFRARDNMRGRTAVGLGLVLLQQLTGQPNVLCYASTVFHSVGFHGGSSAVLASVGLGAVKVAATLVAVGLVDRVGRRALLLAGCALMALSVSGLGLVSFAVPVDSGPSCLALPNATRQAGLPGSDLLQDSAPPTEPRAGRDPQEPALSASKKAKTRPAGRDVPTPALPALSTPATPNPPSQPAVLRWAALVCMMAFVSAFSFGFGPVTWLVLSEIYPVEVRGRAFAFCNSFNWATNLLVSLSFLDLIGAIGLSWTFLFYGLTAVLGLGFIYLVVPETKGQSLAEIDQQFQKSRLTLCLGHRQSLAGVQYSRLDVPVAS</sequence>
<feature type="transmembrane region" description="Helical" evidence="15">
    <location>
        <begin position="404"/>
        <end position="425"/>
    </location>
</feature>
<dbReference type="GO" id="GO:0005829">
    <property type="term" value="C:cytosol"/>
    <property type="evidence" value="ECO:0007669"/>
    <property type="project" value="Ensembl"/>
</dbReference>
<name>A0A8D2IDZ1_UROPR</name>
<reference evidence="17" key="2">
    <citation type="submission" date="2025-09" db="UniProtKB">
        <authorList>
            <consortium name="Ensembl"/>
        </authorList>
    </citation>
    <scope>IDENTIFICATION</scope>
</reference>
<dbReference type="Pfam" id="PF00083">
    <property type="entry name" value="Sugar_tr"/>
    <property type="match status" value="2"/>
</dbReference>
<keyword evidence="18" id="KW-1185">Reference proteome</keyword>
<evidence type="ECO:0000256" key="1">
    <source>
        <dbReference type="ARBA" id="ARBA00000618"/>
    </source>
</evidence>
<keyword evidence="5" id="KW-0813">Transport</keyword>
<gene>
    <name evidence="17" type="primary">SLC2A10</name>
</gene>
<dbReference type="FunFam" id="1.20.1250.20:FF:000164">
    <property type="entry name" value="solute carrier family 2, facilitated glucose transporter member 10"/>
    <property type="match status" value="1"/>
</dbReference>
<dbReference type="GO" id="GO:0045454">
    <property type="term" value="P:cell redox homeostasis"/>
    <property type="evidence" value="ECO:0007669"/>
    <property type="project" value="Ensembl"/>
</dbReference>
<evidence type="ECO:0000313" key="17">
    <source>
        <dbReference type="Ensembl" id="ENSUPAP00010027284.1"/>
    </source>
</evidence>
<feature type="region of interest" description="Disordered" evidence="14">
    <location>
        <begin position="474"/>
        <end position="532"/>
    </location>
</feature>
<dbReference type="InterPro" id="IPR050820">
    <property type="entry name" value="MFS_Sugar_Transporter"/>
</dbReference>
<organism evidence="17 18">
    <name type="scientific">Urocitellus parryii</name>
    <name type="common">Arctic ground squirrel</name>
    <name type="synonym">Spermophilus parryii</name>
    <dbReference type="NCBI Taxonomy" id="9999"/>
    <lineage>
        <taxon>Eukaryota</taxon>
        <taxon>Metazoa</taxon>
        <taxon>Chordata</taxon>
        <taxon>Craniata</taxon>
        <taxon>Vertebrata</taxon>
        <taxon>Euteleostomi</taxon>
        <taxon>Mammalia</taxon>
        <taxon>Eutheria</taxon>
        <taxon>Euarchontoglires</taxon>
        <taxon>Glires</taxon>
        <taxon>Rodentia</taxon>
        <taxon>Sciuromorpha</taxon>
        <taxon>Sciuridae</taxon>
        <taxon>Xerinae</taxon>
        <taxon>Marmotini</taxon>
        <taxon>Urocitellus</taxon>
    </lineage>
</organism>
<feature type="transmembrane region" description="Helical" evidence="15">
    <location>
        <begin position="432"/>
        <end position="455"/>
    </location>
</feature>
<keyword evidence="9 15" id="KW-1133">Transmembrane helix</keyword>
<dbReference type="PANTHER" id="PTHR48023">
    <property type="entry name" value="D-XYLOSE-PROTON SYMPORTER-LIKE 2"/>
    <property type="match status" value="1"/>
</dbReference>
<dbReference type="FunFam" id="1.20.1250.20:FF:000234">
    <property type="entry name" value="Solute carrier family 2 member 10"/>
    <property type="match status" value="1"/>
</dbReference>
<dbReference type="InterPro" id="IPR020846">
    <property type="entry name" value="MFS_dom"/>
</dbReference>
<feature type="region of interest" description="Disordered" evidence="14">
    <location>
        <begin position="1"/>
        <end position="79"/>
    </location>
</feature>
<comment type="similarity">
    <text evidence="4">Belongs to the major facilitator superfamily. Sugar transporter (TC 2.A.1.1) family. Glucose transporter subfamily.</text>
</comment>
<feature type="transmembrane region" description="Helical" evidence="15">
    <location>
        <begin position="210"/>
        <end position="229"/>
    </location>
</feature>
<evidence type="ECO:0000256" key="9">
    <source>
        <dbReference type="ARBA" id="ARBA00022989"/>
    </source>
</evidence>
<dbReference type="GeneTree" id="ENSGT00940000159430"/>
<dbReference type="FunFam" id="1.20.1250.20:FF:000208">
    <property type="entry name" value="solute carrier family 2, facilitated glucose transporter member 10"/>
    <property type="match status" value="1"/>
</dbReference>
<dbReference type="GO" id="GO:0005886">
    <property type="term" value="C:plasma membrane"/>
    <property type="evidence" value="ECO:0007669"/>
    <property type="project" value="Ensembl"/>
</dbReference>
<dbReference type="Proteomes" id="UP000694417">
    <property type="component" value="Unplaced"/>
</dbReference>
<comment type="subcellular location">
    <subcellularLocation>
        <location evidence="3">Cytoplasm</location>
        <location evidence="3">Perinuclear region</location>
    </subcellularLocation>
    <subcellularLocation>
        <location evidence="2">Endomembrane system</location>
        <topology evidence="2">Multi-pass membrane protein</topology>
    </subcellularLocation>
</comment>
<feature type="transmembrane region" description="Helical" evidence="15">
    <location>
        <begin position="367"/>
        <end position="392"/>
    </location>
</feature>
<evidence type="ECO:0000256" key="6">
    <source>
        <dbReference type="ARBA" id="ARBA00022490"/>
    </source>
</evidence>
<dbReference type="GO" id="GO:0048471">
    <property type="term" value="C:perinuclear region of cytoplasm"/>
    <property type="evidence" value="ECO:0007669"/>
    <property type="project" value="UniProtKB-SubCell"/>
</dbReference>
<dbReference type="GO" id="GO:0033300">
    <property type="term" value="F:dehydroascorbic acid transmembrane transporter activity"/>
    <property type="evidence" value="ECO:0007669"/>
    <property type="project" value="Ensembl"/>
</dbReference>
<dbReference type="PANTHER" id="PTHR48023:SF7">
    <property type="entry name" value="SOLUTE CARRIER FAMILY 2, FACILITATED GLUCOSE TRANSPORTER MEMBER 10"/>
    <property type="match status" value="1"/>
</dbReference>